<dbReference type="GO" id="GO:0016787">
    <property type="term" value="F:hydrolase activity"/>
    <property type="evidence" value="ECO:0007669"/>
    <property type="project" value="UniProtKB-KW"/>
</dbReference>
<dbReference type="PANTHER" id="PTHR43283">
    <property type="entry name" value="BETA-LACTAMASE-RELATED"/>
    <property type="match status" value="1"/>
</dbReference>
<dbReference type="Proteomes" id="UP001597351">
    <property type="component" value="Unassembled WGS sequence"/>
</dbReference>
<accession>A0ABW4TS24</accession>
<comment type="caution">
    <text evidence="2">The sequence shown here is derived from an EMBL/GenBank/DDBJ whole genome shotgun (WGS) entry which is preliminary data.</text>
</comment>
<feature type="domain" description="Beta-lactamase-related" evidence="1">
    <location>
        <begin position="20"/>
        <end position="287"/>
    </location>
</feature>
<evidence type="ECO:0000313" key="3">
    <source>
        <dbReference type="Proteomes" id="UP001597351"/>
    </source>
</evidence>
<dbReference type="SUPFAM" id="SSF56601">
    <property type="entry name" value="beta-lactamase/transpeptidase-like"/>
    <property type="match status" value="1"/>
</dbReference>
<keyword evidence="3" id="KW-1185">Reference proteome</keyword>
<sequence length="321" mass="34330">MAGAGTVRGLDQWVTETSTTSLLVLDRGTVVHEWYAAGLEATTRFLGASMTKSALAHLVGRAVDEGALDLDDPVADHVPELGATGWRDARVLDVLTMTSGVDWVEDHRDPDTPASRLVGSFAEGRASRDVLLEVGSEAAPGTRWTYCTGDSQVLDWVRERATDRPFAADLALLWADLGCTEDAHVAVDGDGVALAGGGLAATSRDWSRLGLHAAAGAWADAAARPAYGFTAPGRLPSTITAHVGFGRHWWPLDDHGDRVAADGSRGQFVAVDRRTGATVVKTSLWPYDDAWADRQHRDLSYLGLHALLDHLDPDPEGEPRP</sequence>
<keyword evidence="2" id="KW-0378">Hydrolase</keyword>
<protein>
    <submittedName>
        <fullName evidence="2">Serine hydrolase domain-containing protein</fullName>
        <ecNumber evidence="2">3.-.-.-</ecNumber>
    </submittedName>
</protein>
<gene>
    <name evidence="2" type="ORF">ACFSDE_18230</name>
</gene>
<dbReference type="InterPro" id="IPR012338">
    <property type="entry name" value="Beta-lactam/transpept-like"/>
</dbReference>
<evidence type="ECO:0000313" key="2">
    <source>
        <dbReference type="EMBL" id="MFD1948745.1"/>
    </source>
</evidence>
<name>A0ABW4TS24_9ACTN</name>
<dbReference type="InterPro" id="IPR001466">
    <property type="entry name" value="Beta-lactam-related"/>
</dbReference>
<dbReference type="RefSeq" id="WP_343921711.1">
    <property type="nucleotide sequence ID" value="NZ_BAAAJT010000003.1"/>
</dbReference>
<dbReference type="EC" id="3.-.-.-" evidence="2"/>
<reference evidence="3" key="1">
    <citation type="journal article" date="2019" name="Int. J. Syst. Evol. Microbiol.">
        <title>The Global Catalogue of Microorganisms (GCM) 10K type strain sequencing project: providing services to taxonomists for standard genome sequencing and annotation.</title>
        <authorList>
            <consortium name="The Broad Institute Genomics Platform"/>
            <consortium name="The Broad Institute Genome Sequencing Center for Infectious Disease"/>
            <person name="Wu L."/>
            <person name="Ma J."/>
        </authorList>
    </citation>
    <scope>NUCLEOTIDE SEQUENCE [LARGE SCALE GENOMIC DNA]</scope>
    <source>
        <strain evidence="3">CGMCC 1.12477</strain>
    </source>
</reference>
<dbReference type="Pfam" id="PF00144">
    <property type="entry name" value="Beta-lactamase"/>
    <property type="match status" value="1"/>
</dbReference>
<proteinExistence type="predicted"/>
<dbReference type="Gene3D" id="3.40.710.10">
    <property type="entry name" value="DD-peptidase/beta-lactamase superfamily"/>
    <property type="match status" value="1"/>
</dbReference>
<dbReference type="PANTHER" id="PTHR43283:SF7">
    <property type="entry name" value="BETA-LACTAMASE-RELATED DOMAIN-CONTAINING PROTEIN"/>
    <property type="match status" value="1"/>
</dbReference>
<evidence type="ECO:0000259" key="1">
    <source>
        <dbReference type="Pfam" id="PF00144"/>
    </source>
</evidence>
<dbReference type="EMBL" id="JBHUGD010000004">
    <property type="protein sequence ID" value="MFD1948745.1"/>
    <property type="molecule type" value="Genomic_DNA"/>
</dbReference>
<dbReference type="InterPro" id="IPR050789">
    <property type="entry name" value="Diverse_Enzym_Activities"/>
</dbReference>
<organism evidence="2 3">
    <name type="scientific">Nocardioides aestuarii</name>
    <dbReference type="NCBI Taxonomy" id="252231"/>
    <lineage>
        <taxon>Bacteria</taxon>
        <taxon>Bacillati</taxon>
        <taxon>Actinomycetota</taxon>
        <taxon>Actinomycetes</taxon>
        <taxon>Propionibacteriales</taxon>
        <taxon>Nocardioidaceae</taxon>
        <taxon>Nocardioides</taxon>
    </lineage>
</organism>